<dbReference type="EMBL" id="BGPR01000066">
    <property type="protein sequence ID" value="GBL89652.1"/>
    <property type="molecule type" value="Genomic_DNA"/>
</dbReference>
<accession>A0A4Y2BBG8</accession>
<gene>
    <name evidence="1" type="ORF">AVEN_104610_1</name>
</gene>
<dbReference type="Proteomes" id="UP000499080">
    <property type="component" value="Unassembled WGS sequence"/>
</dbReference>
<sequence length="205" mass="23324">MNTDEEPIAKRRQMTKKRKAIWLARQSQESLDRIRSADATAYRRRIEAEINVKFFSRIYIYLNVSNLTGNLSNEETGTIYLAERSHNTWKQEEMDKVSGKLHNSDMGFNVKTLPNAPVPDAIAATEPSWMGMGQVLLMTVRPFNIYSIDVPIGNSHMGQRQDCLASIIVDSGIALADRLHKPWFDNTIGGNDHLNHYAFGMRQRG</sequence>
<evidence type="ECO:0000313" key="2">
    <source>
        <dbReference type="Proteomes" id="UP000499080"/>
    </source>
</evidence>
<protein>
    <submittedName>
        <fullName evidence="1">Uncharacterized protein</fullName>
    </submittedName>
</protein>
<dbReference type="AlphaFoldDB" id="A0A4Y2BBG8"/>
<evidence type="ECO:0000313" key="1">
    <source>
        <dbReference type="EMBL" id="GBL89652.1"/>
    </source>
</evidence>
<proteinExistence type="predicted"/>
<comment type="caution">
    <text evidence="1">The sequence shown here is derived from an EMBL/GenBank/DDBJ whole genome shotgun (WGS) entry which is preliminary data.</text>
</comment>
<keyword evidence="2" id="KW-1185">Reference proteome</keyword>
<name>A0A4Y2BBG8_ARAVE</name>
<reference evidence="1 2" key="1">
    <citation type="journal article" date="2019" name="Sci. Rep.">
        <title>Orb-weaving spider Araneus ventricosus genome elucidates the spidroin gene catalogue.</title>
        <authorList>
            <person name="Kono N."/>
            <person name="Nakamura H."/>
            <person name="Ohtoshi R."/>
            <person name="Moran D.A.P."/>
            <person name="Shinohara A."/>
            <person name="Yoshida Y."/>
            <person name="Fujiwara M."/>
            <person name="Mori M."/>
            <person name="Tomita M."/>
            <person name="Arakawa K."/>
        </authorList>
    </citation>
    <scope>NUCLEOTIDE SEQUENCE [LARGE SCALE GENOMIC DNA]</scope>
</reference>
<organism evidence="1 2">
    <name type="scientific">Araneus ventricosus</name>
    <name type="common">Orbweaver spider</name>
    <name type="synonym">Epeira ventricosa</name>
    <dbReference type="NCBI Taxonomy" id="182803"/>
    <lineage>
        <taxon>Eukaryota</taxon>
        <taxon>Metazoa</taxon>
        <taxon>Ecdysozoa</taxon>
        <taxon>Arthropoda</taxon>
        <taxon>Chelicerata</taxon>
        <taxon>Arachnida</taxon>
        <taxon>Araneae</taxon>
        <taxon>Araneomorphae</taxon>
        <taxon>Entelegynae</taxon>
        <taxon>Araneoidea</taxon>
        <taxon>Araneidae</taxon>
        <taxon>Araneus</taxon>
    </lineage>
</organism>